<organism evidence="1 2">
    <name type="scientific">Dendrobium nobile</name>
    <name type="common">Orchid</name>
    <dbReference type="NCBI Taxonomy" id="94219"/>
    <lineage>
        <taxon>Eukaryota</taxon>
        <taxon>Viridiplantae</taxon>
        <taxon>Streptophyta</taxon>
        <taxon>Embryophyta</taxon>
        <taxon>Tracheophyta</taxon>
        <taxon>Spermatophyta</taxon>
        <taxon>Magnoliopsida</taxon>
        <taxon>Liliopsida</taxon>
        <taxon>Asparagales</taxon>
        <taxon>Orchidaceae</taxon>
        <taxon>Epidendroideae</taxon>
        <taxon>Malaxideae</taxon>
        <taxon>Dendrobiinae</taxon>
        <taxon>Dendrobium</taxon>
    </lineage>
</organism>
<reference evidence="1" key="1">
    <citation type="journal article" date="2022" name="Front. Genet.">
        <title>Chromosome-Scale Assembly of the Dendrobium nobile Genome Provides Insights Into the Molecular Mechanism of the Biosynthesis of the Medicinal Active Ingredient of Dendrobium.</title>
        <authorList>
            <person name="Xu Q."/>
            <person name="Niu S.-C."/>
            <person name="Li K.-L."/>
            <person name="Zheng P.-J."/>
            <person name="Zhang X.-J."/>
            <person name="Jia Y."/>
            <person name="Liu Y."/>
            <person name="Niu Y.-X."/>
            <person name="Yu L.-H."/>
            <person name="Chen D.-F."/>
            <person name="Zhang G.-Q."/>
        </authorList>
    </citation>
    <scope>NUCLEOTIDE SEQUENCE</scope>
    <source>
        <tissue evidence="1">Leaf</tissue>
    </source>
</reference>
<dbReference type="OrthoDB" id="1937476at2759"/>
<proteinExistence type="predicted"/>
<dbReference type="Proteomes" id="UP000829196">
    <property type="component" value="Unassembled WGS sequence"/>
</dbReference>
<dbReference type="PANTHER" id="PTHR33240:SF16">
    <property type="match status" value="1"/>
</dbReference>
<gene>
    <name evidence="1" type="ORF">KFK09_002548</name>
</gene>
<protein>
    <submittedName>
        <fullName evidence="1">Uncharacterized protein</fullName>
    </submittedName>
</protein>
<sequence>MGIGDPCYNVKRILVDNGSSVDVLFYSTFLNMGLPSEKLQPATGPLYGFDNRPVRVEGIISLPVILGEFFRQVEHSIQFIIVNLKSAYNAIFGRPLQTIFGAIASIPHLKLKFPTLVGIGIVRGDQQVAQSCYLRLAQLHSLVTLSFEDFDLWNEDIPQRAFPLEDLACVSLSDEHPS</sequence>
<name>A0A8T3C7J9_DENNO</name>
<keyword evidence="2" id="KW-1185">Reference proteome</keyword>
<dbReference type="PANTHER" id="PTHR33240">
    <property type="entry name" value="OS08G0508500 PROTEIN"/>
    <property type="match status" value="1"/>
</dbReference>
<accession>A0A8T3C7J9</accession>
<evidence type="ECO:0000313" key="1">
    <source>
        <dbReference type="EMBL" id="KAI0526953.1"/>
    </source>
</evidence>
<dbReference type="EMBL" id="JAGYWB010000003">
    <property type="protein sequence ID" value="KAI0526953.1"/>
    <property type="molecule type" value="Genomic_DNA"/>
</dbReference>
<comment type="caution">
    <text evidence="1">The sequence shown here is derived from an EMBL/GenBank/DDBJ whole genome shotgun (WGS) entry which is preliminary data.</text>
</comment>
<dbReference type="CDD" id="cd00303">
    <property type="entry name" value="retropepsin_like"/>
    <property type="match status" value="1"/>
</dbReference>
<evidence type="ECO:0000313" key="2">
    <source>
        <dbReference type="Proteomes" id="UP000829196"/>
    </source>
</evidence>
<dbReference type="AlphaFoldDB" id="A0A8T3C7J9"/>